<gene>
    <name evidence="2" type="ORF">UFOPK1767_00457</name>
</gene>
<feature type="domain" description="AB hydrolase-1" evidence="1">
    <location>
        <begin position="31"/>
        <end position="128"/>
    </location>
</feature>
<dbReference type="SUPFAM" id="SSF53474">
    <property type="entry name" value="alpha/beta-Hydrolases"/>
    <property type="match status" value="1"/>
</dbReference>
<proteinExistence type="predicted"/>
<dbReference type="InterPro" id="IPR000073">
    <property type="entry name" value="AB_hydrolase_1"/>
</dbReference>
<organism evidence="2">
    <name type="scientific">freshwater metagenome</name>
    <dbReference type="NCBI Taxonomy" id="449393"/>
    <lineage>
        <taxon>unclassified sequences</taxon>
        <taxon>metagenomes</taxon>
        <taxon>ecological metagenomes</taxon>
    </lineage>
</organism>
<sequence length="277" mass="29826">MAPSPARHREIVPVGNISLNVDFSGGGSTSLVLLHGVTANLAVWEPIVAILEKTFHIMAVDQRGHGRSDKPASGYSATDYSSDVARLIETRAPGGRAVIVGHSLGSRNAIVAASTFPQLVSGFVGIDFTPFIEDDVFDSLEQRVTGGSRSFESLDDVEGYLAERYPAIPRDAIVRRARNGFVEKDGLFRPLADPLAMAQTVQGLRENLAPALSEVEVPGLLVRGVNSVLVTAAAFESTKNLRPDLEFALVEGADHYVPEEKPVEIARLVHDFVNRTT</sequence>
<dbReference type="PANTHER" id="PTHR43194:SF2">
    <property type="entry name" value="PEROXISOMAL MEMBRANE PROTEIN LPX1"/>
    <property type="match status" value="1"/>
</dbReference>
<dbReference type="InterPro" id="IPR050228">
    <property type="entry name" value="Carboxylesterase_BioH"/>
</dbReference>
<dbReference type="GO" id="GO:0003824">
    <property type="term" value="F:catalytic activity"/>
    <property type="evidence" value="ECO:0007669"/>
    <property type="project" value="InterPro"/>
</dbReference>
<reference evidence="2" key="1">
    <citation type="submission" date="2020-05" db="EMBL/GenBank/DDBJ databases">
        <authorList>
            <person name="Chiriac C."/>
            <person name="Salcher M."/>
            <person name="Ghai R."/>
            <person name="Kavagutti S V."/>
        </authorList>
    </citation>
    <scope>NUCLEOTIDE SEQUENCE</scope>
</reference>
<evidence type="ECO:0000259" key="1">
    <source>
        <dbReference type="Pfam" id="PF00561"/>
    </source>
</evidence>
<dbReference type="AlphaFoldDB" id="A0A6J6F2S4"/>
<dbReference type="InterPro" id="IPR029058">
    <property type="entry name" value="AB_hydrolase_fold"/>
</dbReference>
<name>A0A6J6F2S4_9ZZZZ</name>
<dbReference type="InterPro" id="IPR000639">
    <property type="entry name" value="Epox_hydrolase-like"/>
</dbReference>
<protein>
    <submittedName>
        <fullName evidence="2">Unannotated protein</fullName>
    </submittedName>
</protein>
<dbReference type="PRINTS" id="PR00412">
    <property type="entry name" value="EPOXHYDRLASE"/>
</dbReference>
<accession>A0A6J6F2S4</accession>
<dbReference type="EMBL" id="CAEZTZ010000042">
    <property type="protein sequence ID" value="CAB4583091.1"/>
    <property type="molecule type" value="Genomic_DNA"/>
</dbReference>
<dbReference type="PANTHER" id="PTHR43194">
    <property type="entry name" value="HYDROLASE ALPHA/BETA FOLD FAMILY"/>
    <property type="match status" value="1"/>
</dbReference>
<evidence type="ECO:0000313" key="2">
    <source>
        <dbReference type="EMBL" id="CAB4583091.1"/>
    </source>
</evidence>
<dbReference type="Gene3D" id="3.40.50.1820">
    <property type="entry name" value="alpha/beta hydrolase"/>
    <property type="match status" value="1"/>
</dbReference>
<dbReference type="Pfam" id="PF00561">
    <property type="entry name" value="Abhydrolase_1"/>
    <property type="match status" value="1"/>
</dbReference>